<evidence type="ECO:0000256" key="2">
    <source>
        <dbReference type="ARBA" id="ARBA00006727"/>
    </source>
</evidence>
<dbReference type="InterPro" id="IPR020846">
    <property type="entry name" value="MFS_dom"/>
</dbReference>
<name>A0A875S637_EENNA</name>
<feature type="transmembrane region" description="Helical" evidence="3">
    <location>
        <begin position="449"/>
        <end position="469"/>
    </location>
</feature>
<dbReference type="PROSITE" id="PS50850">
    <property type="entry name" value="MFS"/>
    <property type="match status" value="1"/>
</dbReference>
<comment type="subcellular location">
    <subcellularLocation>
        <location evidence="1">Membrane</location>
        <topology evidence="1">Multi-pass membrane protein</topology>
    </subcellularLocation>
</comment>
<feature type="transmembrane region" description="Helical" evidence="3">
    <location>
        <begin position="119"/>
        <end position="139"/>
    </location>
</feature>
<feature type="transmembrane region" description="Helical" evidence="3">
    <location>
        <begin position="375"/>
        <end position="396"/>
    </location>
</feature>
<dbReference type="OrthoDB" id="6499973at2759"/>
<feature type="transmembrane region" description="Helical" evidence="3">
    <location>
        <begin position="352"/>
        <end position="369"/>
    </location>
</feature>
<comment type="similarity">
    <text evidence="2">Belongs to the major facilitator superfamily. Monocarboxylate porter (TC 2.A.1.13) family.</text>
</comment>
<organism evidence="5 6">
    <name type="scientific">Eeniella nana</name>
    <name type="common">Yeast</name>
    <name type="synonym">Brettanomyces nanus</name>
    <dbReference type="NCBI Taxonomy" id="13502"/>
    <lineage>
        <taxon>Eukaryota</taxon>
        <taxon>Fungi</taxon>
        <taxon>Dikarya</taxon>
        <taxon>Ascomycota</taxon>
        <taxon>Saccharomycotina</taxon>
        <taxon>Pichiomycetes</taxon>
        <taxon>Pichiales</taxon>
        <taxon>Pichiaceae</taxon>
        <taxon>Brettanomyces</taxon>
    </lineage>
</organism>
<sequence length="507" mass="55463">MCPVTENIDTAADIETSAQNSISNPESVFSEGDEESYVLGYDERVYDQTNTSDPVINMERVRTIRSLNSDIPDKFSGWGLLSAIGCALTNFNTWGANSAYALYLQEYVNNDIFPGTPKIIFGVIGGLTFASGLIFAPLINYLVGVIGIRRTIIIGTFIQFAGVLMASFSIRIWELVLTQGFLQGLGMALVSVPSVIIVPQWFKGGPGGKRNLAVGLVTAGSGIGGIVYNIGMEPILRQHGWEWALRTQAIMCFVLNIAACFLMKSRNDKIMPIYKIYDKDVCRTFGTYVMMAWNVFTMLGYVTLMYNLGDFTRSMGYGTEEASVVSTMVAVGIIYGRPIVGKIADIIGPIQTTIIASWLVGLFSFAMWLPCKNYATAIVFALIEGSLMGTLWFTMATINGAVVGLRKFGIGMSMSWVSVGVSGMISPIIGISLKSGGPASRTQYRDPAIFVGCVYFAAGLCLCVLRGWLISRNKLAANTKTEQERLEVRVPLKDALVEIFRWETHRV</sequence>
<dbReference type="GeneID" id="62197197"/>
<dbReference type="PANTHER" id="PTHR11360">
    <property type="entry name" value="MONOCARBOXYLATE TRANSPORTER"/>
    <property type="match status" value="1"/>
</dbReference>
<dbReference type="PANTHER" id="PTHR11360:SF315">
    <property type="entry name" value="TRANSPORTER MCH2-RELATED"/>
    <property type="match status" value="1"/>
</dbReference>
<keyword evidence="3" id="KW-1133">Transmembrane helix</keyword>
<dbReference type="InterPro" id="IPR011701">
    <property type="entry name" value="MFS"/>
</dbReference>
<accession>A0A875S637</accession>
<keyword evidence="3" id="KW-0472">Membrane</keyword>
<dbReference type="Pfam" id="PF07690">
    <property type="entry name" value="MFS_1"/>
    <property type="match status" value="2"/>
</dbReference>
<evidence type="ECO:0000259" key="4">
    <source>
        <dbReference type="PROSITE" id="PS50850"/>
    </source>
</evidence>
<evidence type="ECO:0000313" key="5">
    <source>
        <dbReference type="EMBL" id="QPG76408.1"/>
    </source>
</evidence>
<feature type="transmembrane region" description="Helical" evidence="3">
    <location>
        <begin position="179"/>
        <end position="199"/>
    </location>
</feature>
<dbReference type="GO" id="GO:0022857">
    <property type="term" value="F:transmembrane transporter activity"/>
    <property type="evidence" value="ECO:0007669"/>
    <property type="project" value="InterPro"/>
</dbReference>
<feature type="transmembrane region" description="Helical" evidence="3">
    <location>
        <begin position="211"/>
        <end position="231"/>
    </location>
</feature>
<feature type="transmembrane region" description="Helical" evidence="3">
    <location>
        <begin position="408"/>
        <end position="429"/>
    </location>
</feature>
<dbReference type="EMBL" id="CP064815">
    <property type="protein sequence ID" value="QPG76408.1"/>
    <property type="molecule type" value="Genomic_DNA"/>
</dbReference>
<dbReference type="InterPro" id="IPR036259">
    <property type="entry name" value="MFS_trans_sf"/>
</dbReference>
<dbReference type="AlphaFoldDB" id="A0A875S637"/>
<dbReference type="Proteomes" id="UP000662931">
    <property type="component" value="Chromosome 4"/>
</dbReference>
<dbReference type="InterPro" id="IPR050327">
    <property type="entry name" value="Proton-linked_MCT"/>
</dbReference>
<keyword evidence="6" id="KW-1185">Reference proteome</keyword>
<dbReference type="SUPFAM" id="SSF103473">
    <property type="entry name" value="MFS general substrate transporter"/>
    <property type="match status" value="1"/>
</dbReference>
<dbReference type="Gene3D" id="1.20.1250.20">
    <property type="entry name" value="MFS general substrate transporter like domains"/>
    <property type="match status" value="2"/>
</dbReference>
<dbReference type="KEGG" id="bnn:FOA43_003797"/>
<dbReference type="RefSeq" id="XP_038779973.1">
    <property type="nucleotide sequence ID" value="XM_038924045.1"/>
</dbReference>
<reference evidence="5" key="1">
    <citation type="submission" date="2020-10" db="EMBL/GenBank/DDBJ databases">
        <authorList>
            <person name="Roach M.J.R."/>
        </authorList>
    </citation>
    <scope>NUCLEOTIDE SEQUENCE</scope>
    <source>
        <strain evidence="5">CBS 1945</strain>
    </source>
</reference>
<feature type="domain" description="Major facilitator superfamily (MFS) profile" evidence="4">
    <location>
        <begin position="78"/>
        <end position="475"/>
    </location>
</feature>
<evidence type="ECO:0000313" key="6">
    <source>
        <dbReference type="Proteomes" id="UP000662931"/>
    </source>
</evidence>
<feature type="transmembrane region" description="Helical" evidence="3">
    <location>
        <begin position="151"/>
        <end position="173"/>
    </location>
</feature>
<feature type="transmembrane region" description="Helical" evidence="3">
    <location>
        <begin position="243"/>
        <end position="263"/>
    </location>
</feature>
<proteinExistence type="inferred from homology"/>
<dbReference type="GO" id="GO:0016020">
    <property type="term" value="C:membrane"/>
    <property type="evidence" value="ECO:0007669"/>
    <property type="project" value="UniProtKB-SubCell"/>
</dbReference>
<protein>
    <recommendedName>
        <fullName evidence="4">Major facilitator superfamily (MFS) profile domain-containing protein</fullName>
    </recommendedName>
</protein>
<gene>
    <name evidence="5" type="ORF">FOA43_003797</name>
</gene>
<feature type="transmembrane region" description="Helical" evidence="3">
    <location>
        <begin position="284"/>
        <end position="302"/>
    </location>
</feature>
<keyword evidence="3" id="KW-0812">Transmembrane</keyword>
<feature type="transmembrane region" description="Helical" evidence="3">
    <location>
        <begin position="322"/>
        <end position="340"/>
    </location>
</feature>
<evidence type="ECO:0000256" key="1">
    <source>
        <dbReference type="ARBA" id="ARBA00004141"/>
    </source>
</evidence>
<evidence type="ECO:0000256" key="3">
    <source>
        <dbReference type="SAM" id="Phobius"/>
    </source>
</evidence>